<dbReference type="Gene3D" id="3.40.190.10">
    <property type="entry name" value="Periplasmic binding protein-like II"/>
    <property type="match status" value="1"/>
</dbReference>
<protein>
    <submittedName>
        <fullName evidence="3">Tripartite tricarboxylate transporter substrate binding protein</fullName>
    </submittedName>
</protein>
<dbReference type="InParanoid" id="A0A3A9K1J2"/>
<dbReference type="Proteomes" id="UP000278036">
    <property type="component" value="Unassembled WGS sequence"/>
</dbReference>
<evidence type="ECO:0000313" key="4">
    <source>
        <dbReference type="EMBL" id="RMI17594.1"/>
    </source>
</evidence>
<feature type="compositionally biased region" description="Basic residues" evidence="2">
    <location>
        <begin position="13"/>
        <end position="23"/>
    </location>
</feature>
<evidence type="ECO:0000256" key="2">
    <source>
        <dbReference type="SAM" id="MobiDB-lite"/>
    </source>
</evidence>
<accession>A0A3A9K1J2</accession>
<keyword evidence="5" id="KW-1185">Reference proteome</keyword>
<dbReference type="InterPro" id="IPR005064">
    <property type="entry name" value="BUG"/>
</dbReference>
<feature type="region of interest" description="Disordered" evidence="2">
    <location>
        <begin position="1"/>
        <end position="33"/>
    </location>
</feature>
<dbReference type="CDD" id="cd07012">
    <property type="entry name" value="PBP2_Bug_TTT"/>
    <property type="match status" value="1"/>
</dbReference>
<feature type="compositionally biased region" description="Basic and acidic residues" evidence="2">
    <location>
        <begin position="1"/>
        <end position="12"/>
    </location>
</feature>
<reference evidence="3 6" key="1">
    <citation type="submission" date="2018-09" db="EMBL/GenBank/DDBJ databases">
        <title>Roseomonas sp. nov., isolated from feces of Tibetan antelopes in the Qinghai-Tibet plateau, China.</title>
        <authorList>
            <person name="Tian Z."/>
        </authorList>
    </citation>
    <scope>NUCLEOTIDE SEQUENCE [LARGE SCALE GENOMIC DNA]</scope>
    <source>
        <strain evidence="4 5">Z23</strain>
        <strain evidence="3 6">Z24</strain>
    </source>
</reference>
<evidence type="ECO:0000313" key="3">
    <source>
        <dbReference type="EMBL" id="RKK05209.1"/>
    </source>
</evidence>
<comment type="caution">
    <text evidence="3">The sequence shown here is derived from an EMBL/GenBank/DDBJ whole genome shotgun (WGS) entry which is preliminary data.</text>
</comment>
<evidence type="ECO:0000313" key="5">
    <source>
        <dbReference type="Proteomes" id="UP000274097"/>
    </source>
</evidence>
<gene>
    <name evidence="3" type="ORF">D6Z83_05540</name>
    <name evidence="4" type="ORF">EBE87_21965</name>
</gene>
<evidence type="ECO:0000313" key="6">
    <source>
        <dbReference type="Proteomes" id="UP000278036"/>
    </source>
</evidence>
<comment type="similarity">
    <text evidence="1">Belongs to the UPF0065 (bug) family.</text>
</comment>
<dbReference type="PANTHER" id="PTHR42928:SF5">
    <property type="entry name" value="BLR1237 PROTEIN"/>
    <property type="match status" value="1"/>
</dbReference>
<dbReference type="Proteomes" id="UP000274097">
    <property type="component" value="Unassembled WGS sequence"/>
</dbReference>
<dbReference type="AlphaFoldDB" id="A0A3A9K1J2"/>
<dbReference type="EMBL" id="RAQU01000021">
    <property type="protein sequence ID" value="RKK05209.1"/>
    <property type="molecule type" value="Genomic_DNA"/>
</dbReference>
<dbReference type="Gene3D" id="3.40.190.150">
    <property type="entry name" value="Bordetella uptake gene, domain 1"/>
    <property type="match status" value="1"/>
</dbReference>
<dbReference type="Pfam" id="PF03401">
    <property type="entry name" value="TctC"/>
    <property type="match status" value="1"/>
</dbReference>
<dbReference type="InterPro" id="IPR042100">
    <property type="entry name" value="Bug_dom1"/>
</dbReference>
<dbReference type="EMBL" id="RFLX01000025">
    <property type="protein sequence ID" value="RMI17594.1"/>
    <property type="molecule type" value="Genomic_DNA"/>
</dbReference>
<proteinExistence type="inferred from homology"/>
<evidence type="ECO:0000256" key="1">
    <source>
        <dbReference type="ARBA" id="ARBA00006987"/>
    </source>
</evidence>
<name>A0A3A9K1J2_9PROT</name>
<dbReference type="SUPFAM" id="SSF53850">
    <property type="entry name" value="Periplasmic binding protein-like II"/>
    <property type="match status" value="1"/>
</dbReference>
<dbReference type="PANTHER" id="PTHR42928">
    <property type="entry name" value="TRICARBOXYLATE-BINDING PROTEIN"/>
    <property type="match status" value="1"/>
</dbReference>
<sequence>MGAERRRLPDARRHVRGRGRQHRPGLLPSRSKFRPPECIAEALDGHGATVRLDRNGTMTVPRRELMPPGPAPDTRRLVAAPRRRSILAAGLGLLAAPAMAQEPWPSRPVRIIVPFAPGGTADIPARIIADHLSRQFGKPVVVENRSGAGGAVGIRAVAQAADGHTLLHSTSAVAILPALQLNPGFDPLVDLAPVTITAVAPILLLTRADGTFPDLRHFLERARAAPGKVSFSSSGIGSTVHLAGELLRARAQVDLLHVPYRGSAPSATALLAGETDAAFLSPIEALPHINAGRMRVLATAGRQRSPMAPDAPTISEEVPSYDGIQLWFGLFGPRDMPQEAVARLMQELAPLRQDSVLTARMAELRAETPLDGPAVLMARMRAEVPLWKSIAQQAGIPRE</sequence>
<organism evidence="3 6">
    <name type="scientific">Teichococcus wenyumeiae</name>
    <dbReference type="NCBI Taxonomy" id="2478470"/>
    <lineage>
        <taxon>Bacteria</taxon>
        <taxon>Pseudomonadati</taxon>
        <taxon>Pseudomonadota</taxon>
        <taxon>Alphaproteobacteria</taxon>
        <taxon>Acetobacterales</taxon>
        <taxon>Roseomonadaceae</taxon>
        <taxon>Roseomonas</taxon>
    </lineage>
</organism>